<evidence type="ECO:0000313" key="2">
    <source>
        <dbReference type="Proteomes" id="UP000828048"/>
    </source>
</evidence>
<gene>
    <name evidence="1" type="ORF">Vadar_020850</name>
</gene>
<organism evidence="1 2">
    <name type="scientific">Vaccinium darrowii</name>
    <dbReference type="NCBI Taxonomy" id="229202"/>
    <lineage>
        <taxon>Eukaryota</taxon>
        <taxon>Viridiplantae</taxon>
        <taxon>Streptophyta</taxon>
        <taxon>Embryophyta</taxon>
        <taxon>Tracheophyta</taxon>
        <taxon>Spermatophyta</taxon>
        <taxon>Magnoliopsida</taxon>
        <taxon>eudicotyledons</taxon>
        <taxon>Gunneridae</taxon>
        <taxon>Pentapetalae</taxon>
        <taxon>asterids</taxon>
        <taxon>Ericales</taxon>
        <taxon>Ericaceae</taxon>
        <taxon>Vaccinioideae</taxon>
        <taxon>Vaccinieae</taxon>
        <taxon>Vaccinium</taxon>
    </lineage>
</organism>
<proteinExistence type="predicted"/>
<sequence length="326" mass="36437">MLATLCSSGQSQIVGIDVTVAKDGSGNFLKIQDAINHAPSFSSQRYKIQIGEGLFVENILVPQNKTNLMLVGAGMDKTTISGSRSTAGPDKETCKTATAAIEGPGFVAQDISFENTAGPQNDQAVALRVESDHSAFYRCRFRGYQDTLYARRKSQFFRDCEIYGTVDFIFGDSSVVFQNCMIYALKPLSKQKNSITAQKREFPEDRSGIIIQNCTITASQELYQQRPKVQTFLGRPWGQYSRTIILQSSLDDLIEPQGWLEWEGQKRDNVDYAEYENRGPGSNITGRVPWARVINSSSEASQYTVRNFIQGNTWIPKEIPYSPDLM</sequence>
<evidence type="ECO:0000313" key="1">
    <source>
        <dbReference type="EMBL" id="KAH7838008.1"/>
    </source>
</evidence>
<dbReference type="Proteomes" id="UP000828048">
    <property type="component" value="Chromosome 6"/>
</dbReference>
<accession>A0ACB7XB70</accession>
<protein>
    <submittedName>
        <fullName evidence="1">Uncharacterized protein</fullName>
    </submittedName>
</protein>
<dbReference type="EMBL" id="CM037156">
    <property type="protein sequence ID" value="KAH7838008.1"/>
    <property type="molecule type" value="Genomic_DNA"/>
</dbReference>
<reference evidence="1 2" key="1">
    <citation type="journal article" date="2021" name="Hortic Res">
        <title>High-quality reference genome and annotation aids understanding of berry development for evergreen blueberry (Vaccinium darrowii).</title>
        <authorList>
            <person name="Yu J."/>
            <person name="Hulse-Kemp A.M."/>
            <person name="Babiker E."/>
            <person name="Staton M."/>
        </authorList>
    </citation>
    <scope>NUCLEOTIDE SEQUENCE [LARGE SCALE GENOMIC DNA]</scope>
    <source>
        <strain evidence="2">cv. NJ 8807/NJ 8810</strain>
        <tissue evidence="1">Young leaf</tissue>
    </source>
</reference>
<name>A0ACB7XB70_9ERIC</name>
<comment type="caution">
    <text evidence="1">The sequence shown here is derived from an EMBL/GenBank/DDBJ whole genome shotgun (WGS) entry which is preliminary data.</text>
</comment>
<keyword evidence="2" id="KW-1185">Reference proteome</keyword>